<dbReference type="AlphaFoldDB" id="A0A415I5S9"/>
<protein>
    <submittedName>
        <fullName evidence="2">Uncharacterized protein</fullName>
    </submittedName>
</protein>
<comment type="caution">
    <text evidence="2">The sequence shown here is derived from an EMBL/GenBank/DDBJ whole genome shotgun (WGS) entry which is preliminary data.</text>
</comment>
<proteinExistence type="predicted"/>
<gene>
    <name evidence="2" type="ORF">DW038_11085</name>
    <name evidence="1" type="ORF">DW753_05185</name>
</gene>
<dbReference type="RefSeq" id="WP_117997338.1">
    <property type="nucleotide sequence ID" value="NZ_QROF01000010.1"/>
</dbReference>
<evidence type="ECO:0000313" key="3">
    <source>
        <dbReference type="Proteomes" id="UP000285290"/>
    </source>
</evidence>
<sequence>MAIRFASEIIKEIKERGPIAASATSTNGEEYEKWLYEEGDVEPALMIKEKVISPNAQEIEYREFYGNS</sequence>
<dbReference type="EMBL" id="QSKC01000005">
    <property type="protein sequence ID" value="RHE32850.1"/>
    <property type="molecule type" value="Genomic_DNA"/>
</dbReference>
<dbReference type="Proteomes" id="UP000286181">
    <property type="component" value="Unassembled WGS sequence"/>
</dbReference>
<evidence type="ECO:0000313" key="2">
    <source>
        <dbReference type="EMBL" id="RHL02995.1"/>
    </source>
</evidence>
<reference evidence="3 4" key="1">
    <citation type="submission" date="2018-08" db="EMBL/GenBank/DDBJ databases">
        <title>A genome reference for cultivated species of the human gut microbiota.</title>
        <authorList>
            <person name="Zou Y."/>
            <person name="Xue W."/>
            <person name="Luo G."/>
        </authorList>
    </citation>
    <scope>NUCLEOTIDE SEQUENCE [LARGE SCALE GENOMIC DNA]</scope>
    <source>
        <strain evidence="2 4">AF39-14AC</strain>
        <strain evidence="1 3">AM29-10</strain>
    </source>
</reference>
<name>A0A415I5S9_9FIRM</name>
<dbReference type="Proteomes" id="UP000285290">
    <property type="component" value="Unassembled WGS sequence"/>
</dbReference>
<dbReference type="EMBL" id="QROF01000010">
    <property type="protein sequence ID" value="RHL02995.1"/>
    <property type="molecule type" value="Genomic_DNA"/>
</dbReference>
<evidence type="ECO:0000313" key="4">
    <source>
        <dbReference type="Proteomes" id="UP000286181"/>
    </source>
</evidence>
<organism evidence="2 4">
    <name type="scientific">Agathobacter rectalis</name>
    <dbReference type="NCBI Taxonomy" id="39491"/>
    <lineage>
        <taxon>Bacteria</taxon>
        <taxon>Bacillati</taxon>
        <taxon>Bacillota</taxon>
        <taxon>Clostridia</taxon>
        <taxon>Lachnospirales</taxon>
        <taxon>Lachnospiraceae</taxon>
        <taxon>Agathobacter</taxon>
    </lineage>
</organism>
<accession>A0A415I5S9</accession>
<evidence type="ECO:0000313" key="1">
    <source>
        <dbReference type="EMBL" id="RHE32850.1"/>
    </source>
</evidence>